<dbReference type="Gene3D" id="2.20.230.10">
    <property type="entry name" value="Resuscitation-promoting factor rpfb"/>
    <property type="match status" value="1"/>
</dbReference>
<dbReference type="InterPro" id="IPR007137">
    <property type="entry name" value="DUF348"/>
</dbReference>
<dbReference type="EMBL" id="BONP01000002">
    <property type="protein sequence ID" value="GIG38689.1"/>
    <property type="molecule type" value="Genomic_DNA"/>
</dbReference>
<evidence type="ECO:0000259" key="5">
    <source>
        <dbReference type="PROSITE" id="PS51109"/>
    </source>
</evidence>
<dbReference type="SMART" id="SM01208">
    <property type="entry name" value="G5"/>
    <property type="match status" value="1"/>
</dbReference>
<evidence type="ECO:0000256" key="2">
    <source>
        <dbReference type="ARBA" id="ARBA00022729"/>
    </source>
</evidence>
<dbReference type="InterPro" id="IPR023346">
    <property type="entry name" value="Lysozyme-like_dom_sf"/>
</dbReference>
<reference evidence="6 7" key="1">
    <citation type="submission" date="2021-01" db="EMBL/GenBank/DDBJ databases">
        <title>Whole genome shotgun sequence of Cellulomonas phragmiteti NBRC 110785.</title>
        <authorList>
            <person name="Komaki H."/>
            <person name="Tamura T."/>
        </authorList>
    </citation>
    <scope>NUCLEOTIDE SEQUENCE [LARGE SCALE GENOMIC DNA]</scope>
    <source>
        <strain evidence="6 7">NBRC 110785</strain>
    </source>
</reference>
<feature type="compositionally biased region" description="Low complexity" evidence="4">
    <location>
        <begin position="31"/>
        <end position="44"/>
    </location>
</feature>
<evidence type="ECO:0000313" key="7">
    <source>
        <dbReference type="Proteomes" id="UP000614741"/>
    </source>
</evidence>
<evidence type="ECO:0000256" key="4">
    <source>
        <dbReference type="SAM" id="MobiDB-lite"/>
    </source>
</evidence>
<sequence length="434" mass="44427">MPAPRDVPPLPVPGLDDGWSLVQFSTRHTGPTPSASHAAATPHPDAGPEPGPSTGPSRRRWPLVAAGTAVLVVAAGGTAYAQAHKSVALDVNGEVTRVTTFAGSVDGLLAAHDIEVGDRDTVSHSGVLEDGAEIVVRHATALLVAIDGDRQVVWTTALSADEALDTLADRAGTVALVASRSADRAELPLDLALDGRAEVVVDGTVLDVPDADATVGTVLDELAVTLQPLDRVLVQRSATGVVQVVVQRVVVQDVATTSEVPFTSRTEDDATRFTGQQAVAQAGVPGVRTVVERVTTVDGVEETREPASDGITQAPVEEVVKVGTKARPVAPAPARAAASTGSSAAAGPIAAGGDADSLNWAALAKCESGGRVDVVSSTGKYHGLYQFSVATWQSVGGAGLPSQASAEEQTARAKMLYNRSGAGQWPHCGKNLFS</sequence>
<evidence type="ECO:0000256" key="1">
    <source>
        <dbReference type="ARBA" id="ARBA00010830"/>
    </source>
</evidence>
<proteinExistence type="inferred from homology"/>
<name>A0ABQ4DH55_9CELL</name>
<feature type="region of interest" description="Disordered" evidence="4">
    <location>
        <begin position="1"/>
        <end position="60"/>
    </location>
</feature>
<keyword evidence="7" id="KW-1185">Reference proteome</keyword>
<dbReference type="InterPro" id="IPR011098">
    <property type="entry name" value="G5_dom"/>
</dbReference>
<comment type="caution">
    <text evidence="6">The sequence shown here is derived from an EMBL/GenBank/DDBJ whole genome shotgun (WGS) entry which is preliminary data.</text>
</comment>
<dbReference type="Pfam" id="PF07501">
    <property type="entry name" value="G5"/>
    <property type="match status" value="1"/>
</dbReference>
<dbReference type="RefSeq" id="WP_203670754.1">
    <property type="nucleotide sequence ID" value="NZ_BONP01000002.1"/>
</dbReference>
<feature type="domain" description="G5" evidence="5">
    <location>
        <begin position="246"/>
        <end position="326"/>
    </location>
</feature>
<feature type="region of interest" description="Disordered" evidence="4">
    <location>
        <begin position="329"/>
        <end position="349"/>
    </location>
</feature>
<dbReference type="Pfam" id="PF06737">
    <property type="entry name" value="Transglycosylas"/>
    <property type="match status" value="1"/>
</dbReference>
<evidence type="ECO:0000256" key="3">
    <source>
        <dbReference type="ARBA" id="ARBA00022801"/>
    </source>
</evidence>
<gene>
    <name evidence="6" type="ORF">Cph01nite_04510</name>
</gene>
<keyword evidence="2" id="KW-0732">Signal</keyword>
<feature type="compositionally biased region" description="Pro residues" evidence="4">
    <location>
        <begin position="1"/>
        <end position="12"/>
    </location>
</feature>
<dbReference type="CDD" id="cd13925">
    <property type="entry name" value="RPF"/>
    <property type="match status" value="1"/>
</dbReference>
<organism evidence="6 7">
    <name type="scientific">Cellulomonas phragmiteti</name>
    <dbReference type="NCBI Taxonomy" id="478780"/>
    <lineage>
        <taxon>Bacteria</taxon>
        <taxon>Bacillati</taxon>
        <taxon>Actinomycetota</taxon>
        <taxon>Actinomycetes</taxon>
        <taxon>Micrococcales</taxon>
        <taxon>Cellulomonadaceae</taxon>
        <taxon>Cellulomonas</taxon>
    </lineage>
</organism>
<keyword evidence="3" id="KW-0378">Hydrolase</keyword>
<dbReference type="SUPFAM" id="SSF53955">
    <property type="entry name" value="Lysozyme-like"/>
    <property type="match status" value="1"/>
</dbReference>
<comment type="similarity">
    <text evidence="1">Belongs to the transglycosylase family. Rpf subfamily.</text>
</comment>
<dbReference type="InterPro" id="IPR010618">
    <property type="entry name" value="RPF"/>
</dbReference>
<protein>
    <recommendedName>
        <fullName evidence="5">G5 domain-containing protein</fullName>
    </recommendedName>
</protein>
<dbReference type="Proteomes" id="UP000614741">
    <property type="component" value="Unassembled WGS sequence"/>
</dbReference>
<dbReference type="PROSITE" id="PS51109">
    <property type="entry name" value="G5"/>
    <property type="match status" value="1"/>
</dbReference>
<accession>A0ABQ4DH55</accession>
<dbReference type="Pfam" id="PF03990">
    <property type="entry name" value="DUF348"/>
    <property type="match status" value="3"/>
</dbReference>
<evidence type="ECO:0000313" key="6">
    <source>
        <dbReference type="EMBL" id="GIG38689.1"/>
    </source>
</evidence>
<dbReference type="Gene3D" id="1.10.530.10">
    <property type="match status" value="1"/>
</dbReference>